<dbReference type="Proteomes" id="UP001217838">
    <property type="component" value="Unassembled WGS sequence"/>
</dbReference>
<sequence length="199" mass="21262">MSAAKSIFACVEGDPDADEDEYPLGRPSDVRPPRLFRDGGFDPLGGTVLEVSTSLGTYGMGGTGFLGLHVAGGQPAEPRWIVVTLWAAASWATLDGDLVREEYSEGEPGRETRSLAACVTGATVTAATCTDDLLVLEFTRDGVQHRLEIRRDGRDVPVWSGTGQPRALGPDESMRDAVVVSESGYLWTADDDEGEVDDE</sequence>
<evidence type="ECO:0000313" key="1">
    <source>
        <dbReference type="EMBL" id="MDC0670407.1"/>
    </source>
</evidence>
<gene>
    <name evidence="1" type="ORF">POL58_21810</name>
</gene>
<dbReference type="RefSeq" id="WP_272000228.1">
    <property type="nucleotide sequence ID" value="NZ_JAQNDN010000013.1"/>
</dbReference>
<protein>
    <submittedName>
        <fullName evidence="1">Uncharacterized protein</fullName>
    </submittedName>
</protein>
<evidence type="ECO:0000313" key="2">
    <source>
        <dbReference type="Proteomes" id="UP001217838"/>
    </source>
</evidence>
<comment type="caution">
    <text evidence="1">The sequence shown here is derived from an EMBL/GenBank/DDBJ whole genome shotgun (WGS) entry which is preliminary data.</text>
</comment>
<accession>A0ABT5B8H8</accession>
<reference evidence="1 2" key="1">
    <citation type="submission" date="2022-11" db="EMBL/GenBank/DDBJ databases">
        <title>Minimal conservation of predation-associated metabolite biosynthetic gene clusters underscores biosynthetic potential of Myxococcota including descriptions for ten novel species: Archangium lansinium sp. nov., Myxococcus landrumus sp. nov., Nannocystis bai.</title>
        <authorList>
            <person name="Ahearne A."/>
            <person name="Stevens C."/>
            <person name="Dowd S."/>
        </authorList>
    </citation>
    <scope>NUCLEOTIDE SEQUENCE [LARGE SCALE GENOMIC DNA]</scope>
    <source>
        <strain evidence="1 2">NCELM</strain>
    </source>
</reference>
<keyword evidence="2" id="KW-1185">Reference proteome</keyword>
<name>A0ABT5B8H8_9BACT</name>
<organism evidence="1 2">
    <name type="scientific">Nannocystis radixulma</name>
    <dbReference type="NCBI Taxonomy" id="2995305"/>
    <lineage>
        <taxon>Bacteria</taxon>
        <taxon>Pseudomonadati</taxon>
        <taxon>Myxococcota</taxon>
        <taxon>Polyangia</taxon>
        <taxon>Nannocystales</taxon>
        <taxon>Nannocystaceae</taxon>
        <taxon>Nannocystis</taxon>
    </lineage>
</organism>
<proteinExistence type="predicted"/>
<dbReference type="EMBL" id="JAQNDN010000013">
    <property type="protein sequence ID" value="MDC0670407.1"/>
    <property type="molecule type" value="Genomic_DNA"/>
</dbReference>